<dbReference type="GO" id="GO:0019867">
    <property type="term" value="C:outer membrane"/>
    <property type="evidence" value="ECO:0007669"/>
    <property type="project" value="InterPro"/>
</dbReference>
<dbReference type="InterPro" id="IPR011049">
    <property type="entry name" value="Serralysin-like_metalloprot_C"/>
</dbReference>
<dbReference type="RefSeq" id="WP_237377668.1">
    <property type="nucleotide sequence ID" value="NZ_CP071793.1"/>
</dbReference>
<evidence type="ECO:0000259" key="2">
    <source>
        <dbReference type="PROSITE" id="PS51688"/>
    </source>
</evidence>
<dbReference type="Pfam" id="PF05658">
    <property type="entry name" value="YadA_head"/>
    <property type="match status" value="1"/>
</dbReference>
<dbReference type="Gene3D" id="2.150.10.10">
    <property type="entry name" value="Serralysin-like metalloprotease, C-terminal"/>
    <property type="match status" value="1"/>
</dbReference>
<evidence type="ECO:0000313" key="4">
    <source>
        <dbReference type="Proteomes" id="UP000663929"/>
    </source>
</evidence>
<name>A0A8A4TN43_SULCO</name>
<feature type="domain" description="Peptidase S74" evidence="2">
    <location>
        <begin position="416"/>
        <end position="523"/>
    </location>
</feature>
<dbReference type="InterPro" id="IPR030392">
    <property type="entry name" value="S74_ICA"/>
</dbReference>
<protein>
    <submittedName>
        <fullName evidence="3">Tail fiber domain-containing protein</fullName>
    </submittedName>
</protein>
<dbReference type="PROSITE" id="PS51688">
    <property type="entry name" value="ICA"/>
    <property type="match status" value="1"/>
</dbReference>
<gene>
    <name evidence="3" type="ORF">J3U87_20675</name>
</gene>
<evidence type="ECO:0000256" key="1">
    <source>
        <dbReference type="SAM" id="Coils"/>
    </source>
</evidence>
<evidence type="ECO:0000313" key="3">
    <source>
        <dbReference type="EMBL" id="QTD48005.1"/>
    </source>
</evidence>
<dbReference type="InterPro" id="IPR008640">
    <property type="entry name" value="Adhesin_Head_dom"/>
</dbReference>
<reference evidence="3" key="1">
    <citation type="submission" date="2021-03" db="EMBL/GenBank/DDBJ databases">
        <title>Acanthopleuribacteraceae sp. M133.</title>
        <authorList>
            <person name="Wang G."/>
        </authorList>
    </citation>
    <scope>NUCLEOTIDE SEQUENCE</scope>
    <source>
        <strain evidence="3">M133</strain>
    </source>
</reference>
<accession>A0A8A4TN43</accession>
<sequence>MWTTMGDLVFLGATWMRRMVPGIVFLAGLVPLWGAETPPVVVPLWLSSEHVASIDDTADRDNWLEVHYYDAPHGEPVFREPAERIWWIQGRPLLVLGASGYPFPEDLRARATAWVRLFLDGRDITVRPLVVYPRRDRVALSRDVIALQEALKQGTGMPDASYLAQIANFLAGNVSSLAVEGSSYNVTGFGEVINTSGEWVGADIVGAGTWDQTKGGIFYDGATAAEDHVGIATNAPTAALEVAGEDGVLFTGAFNQGNIPAEGAGTRLMWYPRKAAFRVGQVSSTTWNDVNVGSRSVAAGFDTTALGSAATAFGDRTSASGSASTALGLKASATGSNAVAMGNETTAQAFASLAIGQFNLLTGTTGSWVVTDPAFVIGNGVNASSRANALTAFKNGDLTIAGTGAQPGGGTWADASDMRLKRDVASLDAESALRELLRLEGVLYRWQNPEAHADGVQAGLIAQQVAEVFPDWVTHVHPAEVDQALVGEDARVLAIRFPHAFNAYLIQALKALKARNDALEARLSALEAR</sequence>
<dbReference type="Pfam" id="PF13884">
    <property type="entry name" value="Peptidase_S74"/>
    <property type="match status" value="1"/>
</dbReference>
<dbReference type="SUPFAM" id="SSF101967">
    <property type="entry name" value="Adhesin YadA, collagen-binding domain"/>
    <property type="match status" value="1"/>
</dbReference>
<keyword evidence="4" id="KW-1185">Reference proteome</keyword>
<dbReference type="KEGG" id="scor:J3U87_20675"/>
<keyword evidence="1" id="KW-0175">Coiled coil</keyword>
<dbReference type="Proteomes" id="UP000663929">
    <property type="component" value="Chromosome"/>
</dbReference>
<organism evidence="3 4">
    <name type="scientific">Sulfidibacter corallicola</name>
    <dbReference type="NCBI Taxonomy" id="2818388"/>
    <lineage>
        <taxon>Bacteria</taxon>
        <taxon>Pseudomonadati</taxon>
        <taxon>Acidobacteriota</taxon>
        <taxon>Holophagae</taxon>
        <taxon>Acanthopleuribacterales</taxon>
        <taxon>Acanthopleuribacteraceae</taxon>
        <taxon>Sulfidibacter</taxon>
    </lineage>
</organism>
<dbReference type="AlphaFoldDB" id="A0A8A4TN43"/>
<proteinExistence type="predicted"/>
<dbReference type="EMBL" id="CP071793">
    <property type="protein sequence ID" value="QTD48005.1"/>
    <property type="molecule type" value="Genomic_DNA"/>
</dbReference>
<dbReference type="CDD" id="cd12820">
    <property type="entry name" value="LbR_YadA-like"/>
    <property type="match status" value="1"/>
</dbReference>
<feature type="coiled-coil region" evidence="1">
    <location>
        <begin position="502"/>
        <end position="529"/>
    </location>
</feature>